<dbReference type="HAMAP" id="MF_00061">
    <property type="entry name" value="IspE"/>
    <property type="match status" value="1"/>
</dbReference>
<feature type="active site" evidence="9">
    <location>
        <position position="138"/>
    </location>
</feature>
<reference evidence="12 13" key="1">
    <citation type="submission" date="2015-09" db="EMBL/GenBank/DDBJ databases">
        <authorList>
            <consortium name="Pathogen Informatics"/>
        </authorList>
    </citation>
    <scope>NUCLEOTIDE SEQUENCE [LARGE SCALE GENOMIC DNA]</scope>
    <source>
        <strain evidence="12 13">2789STDY5834928</strain>
    </source>
</reference>
<comment type="function">
    <text evidence="9">Catalyzes the phosphorylation of the position 2 hydroxy group of 4-diphosphocytidyl-2C-methyl-D-erythritol.</text>
</comment>
<keyword evidence="9" id="KW-0414">Isoprene biosynthesis</keyword>
<dbReference type="InterPro" id="IPR036554">
    <property type="entry name" value="GHMP_kinase_C_sf"/>
</dbReference>
<organism evidence="12 13">
    <name type="scientific">[Eubacterium] siraeum</name>
    <dbReference type="NCBI Taxonomy" id="39492"/>
    <lineage>
        <taxon>Bacteria</taxon>
        <taxon>Bacillati</taxon>
        <taxon>Bacillota</taxon>
        <taxon>Clostridia</taxon>
        <taxon>Eubacteriales</taxon>
        <taxon>Oscillospiraceae</taxon>
        <taxon>Oscillospiraceae incertae sedis</taxon>
    </lineage>
</organism>
<dbReference type="InterPro" id="IPR006204">
    <property type="entry name" value="GHMP_kinase_N_dom"/>
</dbReference>
<dbReference type="EMBL" id="CZBY01000001">
    <property type="protein sequence ID" value="CUQ80811.1"/>
    <property type="molecule type" value="Genomic_DNA"/>
</dbReference>
<evidence type="ECO:0000256" key="5">
    <source>
        <dbReference type="ARBA" id="ARBA00022741"/>
    </source>
</evidence>
<keyword evidence="7 9" id="KW-0067">ATP-binding</keyword>
<dbReference type="NCBIfam" id="TIGR00154">
    <property type="entry name" value="ispE"/>
    <property type="match status" value="1"/>
</dbReference>
<evidence type="ECO:0000313" key="13">
    <source>
        <dbReference type="Proteomes" id="UP000095662"/>
    </source>
</evidence>
<comment type="catalytic activity">
    <reaction evidence="9">
        <text>4-CDP-2-C-methyl-D-erythritol + ATP = 4-CDP-2-C-methyl-D-erythritol 2-phosphate + ADP + H(+)</text>
        <dbReference type="Rhea" id="RHEA:18437"/>
        <dbReference type="ChEBI" id="CHEBI:15378"/>
        <dbReference type="ChEBI" id="CHEBI:30616"/>
        <dbReference type="ChEBI" id="CHEBI:57823"/>
        <dbReference type="ChEBI" id="CHEBI:57919"/>
        <dbReference type="ChEBI" id="CHEBI:456216"/>
        <dbReference type="EC" id="2.7.1.148"/>
    </reaction>
</comment>
<dbReference type="EC" id="2.7.1.148" evidence="2 9"/>
<dbReference type="InterPro" id="IPR013750">
    <property type="entry name" value="GHMP_kinase_C_dom"/>
</dbReference>
<evidence type="ECO:0000313" key="12">
    <source>
        <dbReference type="EMBL" id="CUQ80811.1"/>
    </source>
</evidence>
<sequence>MKIKVRAYAKLNLFLDITGRLPGGRHSLNIATQSVDIYDDITVSVMSTDSYDCRITCNNPDIPRDEKNIVWKAAKAFFDATGLAAEIAVDIEKHVPLMGGMGGSSVDGAGTLVALNELFGKKLDAEALCAVGDKIGADVPICIKGGTLYSITSGDMIAAECDTNSVFVCIYPDFTLSTAEAYAKYDENPTEINPHYADFVSSIVCGSLSEGAGFISNVFTKIYHDSRIEEMKTDLLESGAVISEMTGSGSVVFGVFESEETAIDAKNILSGKYPHVFMTRPVNCGVYVVER</sequence>
<dbReference type="Gene3D" id="3.30.70.890">
    <property type="entry name" value="GHMP kinase, C-terminal domain"/>
    <property type="match status" value="1"/>
</dbReference>
<dbReference type="GO" id="GO:0019288">
    <property type="term" value="P:isopentenyl diphosphate biosynthetic process, methylerythritol 4-phosphate pathway"/>
    <property type="evidence" value="ECO:0007669"/>
    <property type="project" value="UniProtKB-UniRule"/>
</dbReference>
<dbReference type="SUPFAM" id="SSF55060">
    <property type="entry name" value="GHMP Kinase, C-terminal domain"/>
    <property type="match status" value="1"/>
</dbReference>
<dbReference type="PANTHER" id="PTHR43527:SF2">
    <property type="entry name" value="4-DIPHOSPHOCYTIDYL-2-C-METHYL-D-ERYTHRITOL KINASE, CHLOROPLASTIC"/>
    <property type="match status" value="1"/>
</dbReference>
<dbReference type="Proteomes" id="UP000095662">
    <property type="component" value="Unassembled WGS sequence"/>
</dbReference>
<dbReference type="PANTHER" id="PTHR43527">
    <property type="entry name" value="4-DIPHOSPHOCYTIDYL-2-C-METHYL-D-ERYTHRITOL KINASE, CHLOROPLASTIC"/>
    <property type="match status" value="1"/>
</dbReference>
<dbReference type="Gene3D" id="3.30.230.10">
    <property type="match status" value="1"/>
</dbReference>
<dbReference type="PIRSF" id="PIRSF010376">
    <property type="entry name" value="IspE"/>
    <property type="match status" value="1"/>
</dbReference>
<dbReference type="InterPro" id="IPR004424">
    <property type="entry name" value="IspE"/>
</dbReference>
<gene>
    <name evidence="9 12" type="primary">ispE</name>
    <name evidence="12" type="ORF">ERS852540_00120</name>
</gene>
<keyword evidence="4 9" id="KW-0808">Transferase</keyword>
<evidence type="ECO:0000256" key="3">
    <source>
        <dbReference type="ARBA" id="ARBA00017473"/>
    </source>
</evidence>
<dbReference type="AlphaFoldDB" id="A0A174Z9Y9"/>
<evidence type="ECO:0000256" key="2">
    <source>
        <dbReference type="ARBA" id="ARBA00012052"/>
    </source>
</evidence>
<evidence type="ECO:0000256" key="1">
    <source>
        <dbReference type="ARBA" id="ARBA00009684"/>
    </source>
</evidence>
<feature type="active site" evidence="9">
    <location>
        <position position="10"/>
    </location>
</feature>
<accession>A0A174Z9Y9</accession>
<feature type="domain" description="GHMP kinase N-terminal" evidence="10">
    <location>
        <begin position="68"/>
        <end position="146"/>
    </location>
</feature>
<dbReference type="Pfam" id="PF08544">
    <property type="entry name" value="GHMP_kinases_C"/>
    <property type="match status" value="1"/>
</dbReference>
<dbReference type="InterPro" id="IPR020568">
    <property type="entry name" value="Ribosomal_Su5_D2-typ_SF"/>
</dbReference>
<dbReference type="InterPro" id="IPR014721">
    <property type="entry name" value="Ribsml_uS5_D2-typ_fold_subgr"/>
</dbReference>
<dbReference type="GO" id="GO:0016114">
    <property type="term" value="P:terpenoid biosynthetic process"/>
    <property type="evidence" value="ECO:0007669"/>
    <property type="project" value="UniProtKB-UniRule"/>
</dbReference>
<proteinExistence type="inferred from homology"/>
<evidence type="ECO:0000256" key="9">
    <source>
        <dbReference type="HAMAP-Rule" id="MF_00061"/>
    </source>
</evidence>
<name>A0A174Z9Y9_9FIRM</name>
<dbReference type="UniPathway" id="UPA00056">
    <property type="reaction ID" value="UER00094"/>
</dbReference>
<dbReference type="Pfam" id="PF00288">
    <property type="entry name" value="GHMP_kinases_N"/>
    <property type="match status" value="1"/>
</dbReference>
<evidence type="ECO:0000259" key="11">
    <source>
        <dbReference type="Pfam" id="PF08544"/>
    </source>
</evidence>
<dbReference type="OrthoDB" id="9809438at2"/>
<comment type="pathway">
    <text evidence="9">Isoprenoid biosynthesis; isopentenyl diphosphate biosynthesis via DXP pathway; isopentenyl diphosphate from 1-deoxy-D-xylulose 5-phosphate: step 3/6.</text>
</comment>
<comment type="caution">
    <text evidence="9">Lacks conserved residue(s) required for the propagation of feature annotation.</text>
</comment>
<dbReference type="STRING" id="39492.ERS852540_00120"/>
<dbReference type="GO" id="GO:0050515">
    <property type="term" value="F:4-(cytidine 5'-diphospho)-2-C-methyl-D-erythritol kinase activity"/>
    <property type="evidence" value="ECO:0007669"/>
    <property type="project" value="UniProtKB-UniRule"/>
</dbReference>
<evidence type="ECO:0000259" key="10">
    <source>
        <dbReference type="Pfam" id="PF00288"/>
    </source>
</evidence>
<keyword evidence="6 9" id="KW-0418">Kinase</keyword>
<evidence type="ECO:0000256" key="7">
    <source>
        <dbReference type="ARBA" id="ARBA00022840"/>
    </source>
</evidence>
<dbReference type="SUPFAM" id="SSF54211">
    <property type="entry name" value="Ribosomal protein S5 domain 2-like"/>
    <property type="match status" value="1"/>
</dbReference>
<evidence type="ECO:0000256" key="4">
    <source>
        <dbReference type="ARBA" id="ARBA00022679"/>
    </source>
</evidence>
<comment type="similarity">
    <text evidence="1 9">Belongs to the GHMP kinase family. IspE subfamily.</text>
</comment>
<evidence type="ECO:0000256" key="6">
    <source>
        <dbReference type="ARBA" id="ARBA00022777"/>
    </source>
</evidence>
<protein>
    <recommendedName>
        <fullName evidence="3 9">4-diphosphocytidyl-2-C-methyl-D-erythritol kinase</fullName>
        <shortName evidence="9">CMK</shortName>
        <ecNumber evidence="2 9">2.7.1.148</ecNumber>
    </recommendedName>
    <alternativeName>
        <fullName evidence="8 9">4-(cytidine-5'-diphospho)-2-C-methyl-D-erythritol kinase</fullName>
    </alternativeName>
</protein>
<dbReference type="GO" id="GO:0005524">
    <property type="term" value="F:ATP binding"/>
    <property type="evidence" value="ECO:0007669"/>
    <property type="project" value="UniProtKB-UniRule"/>
</dbReference>
<feature type="domain" description="GHMP kinase C-terminal" evidence="11">
    <location>
        <begin position="226"/>
        <end position="274"/>
    </location>
</feature>
<evidence type="ECO:0000256" key="8">
    <source>
        <dbReference type="ARBA" id="ARBA00032554"/>
    </source>
</evidence>
<keyword evidence="5 9" id="KW-0547">Nucleotide-binding</keyword>